<dbReference type="SUPFAM" id="SSF55961">
    <property type="entry name" value="Bet v1-like"/>
    <property type="match status" value="1"/>
</dbReference>
<protein>
    <submittedName>
        <fullName evidence="1">SRPBCC family protein</fullName>
    </submittedName>
</protein>
<dbReference type="CDD" id="cd07821">
    <property type="entry name" value="PYR_PYL_RCAR_like"/>
    <property type="match status" value="1"/>
</dbReference>
<organism evidence="1 2">
    <name type="scientific">Cupriavidus pauculus</name>
    <dbReference type="NCBI Taxonomy" id="82633"/>
    <lineage>
        <taxon>Bacteria</taxon>
        <taxon>Pseudomonadati</taxon>
        <taxon>Pseudomonadota</taxon>
        <taxon>Betaproteobacteria</taxon>
        <taxon>Burkholderiales</taxon>
        <taxon>Burkholderiaceae</taxon>
        <taxon>Cupriavidus</taxon>
    </lineage>
</organism>
<dbReference type="Gene3D" id="3.30.530.20">
    <property type="match status" value="1"/>
</dbReference>
<evidence type="ECO:0000313" key="2">
    <source>
        <dbReference type="Proteomes" id="UP000322822"/>
    </source>
</evidence>
<proteinExistence type="predicted"/>
<dbReference type="PANTHER" id="PTHR39332">
    <property type="entry name" value="BLL4707 PROTEIN"/>
    <property type="match status" value="1"/>
</dbReference>
<dbReference type="Proteomes" id="UP000322822">
    <property type="component" value="Chromosome 2"/>
</dbReference>
<evidence type="ECO:0000313" key="1">
    <source>
        <dbReference type="EMBL" id="QET04277.1"/>
    </source>
</evidence>
<dbReference type="InterPro" id="IPR023393">
    <property type="entry name" value="START-like_dom_sf"/>
</dbReference>
<dbReference type="InterPro" id="IPR019587">
    <property type="entry name" value="Polyketide_cyclase/dehydratase"/>
</dbReference>
<accession>A0A5P2H7Y8</accession>
<dbReference type="EMBL" id="CP044067">
    <property type="protein sequence ID" value="QET04277.1"/>
    <property type="molecule type" value="Genomic_DNA"/>
</dbReference>
<name>A0A5P2H7Y8_9BURK</name>
<gene>
    <name evidence="1" type="ORF">FOB72_19210</name>
</gene>
<dbReference type="OrthoDB" id="1364128at2"/>
<dbReference type="Pfam" id="PF10604">
    <property type="entry name" value="Polyketide_cyc2"/>
    <property type="match status" value="1"/>
</dbReference>
<dbReference type="AlphaFoldDB" id="A0A5P2H7Y8"/>
<dbReference type="RefSeq" id="WP_150374338.1">
    <property type="nucleotide sequence ID" value="NZ_CP044067.1"/>
</dbReference>
<dbReference type="PANTHER" id="PTHR39332:SF7">
    <property type="entry name" value="SRPBCC FAMILY PROTEIN"/>
    <property type="match status" value="1"/>
</dbReference>
<sequence length="142" mass="15375">MAQASASIDLAVPPGEVWGLIGGFDSLPDWLPYIPKSELDDGGRVRRLANPNGDPIVERLMSFDEAGRSYSYAILEAPFPVTGYLSTLRVVERDGGHACRVEWSGQFTPDPGVGNEEASQLFRGIYEDGLKALADAYAAKRS</sequence>
<reference evidence="1 2" key="1">
    <citation type="submission" date="2019-09" db="EMBL/GenBank/DDBJ databases">
        <title>FDA dAtabase for Regulatory Grade micrObial Sequences (FDA-ARGOS): Supporting development and validation of Infectious Disease Dx tests.</title>
        <authorList>
            <person name="Sciortino C."/>
            <person name="Tallon L."/>
            <person name="Sadzewicz L."/>
            <person name="Vavikolanu K."/>
            <person name="Mehta A."/>
            <person name="Aluvathingal J."/>
            <person name="Nadendla S."/>
            <person name="Nandy P."/>
            <person name="Geyer C."/>
            <person name="Yan Y."/>
            <person name="Sichtig H."/>
        </authorList>
    </citation>
    <scope>NUCLEOTIDE SEQUENCE [LARGE SCALE GENOMIC DNA]</scope>
    <source>
        <strain evidence="1 2">FDAARGOS_664</strain>
    </source>
</reference>